<dbReference type="InterPro" id="IPR017972">
    <property type="entry name" value="Cyt_P450_CS"/>
</dbReference>
<keyword evidence="4 5" id="KW-0408">Iron</keyword>
<evidence type="ECO:0000256" key="4">
    <source>
        <dbReference type="ARBA" id="ARBA00023004"/>
    </source>
</evidence>
<keyword evidence="7" id="KW-1133">Transmembrane helix</keyword>
<dbReference type="OrthoDB" id="1470350at2759"/>
<keyword evidence="7" id="KW-0472">Membrane</keyword>
<keyword evidence="7" id="KW-0812">Transmembrane</keyword>
<dbReference type="HOGENOM" id="CLU_025001_1_0_1"/>
<reference evidence="9" key="1">
    <citation type="submission" date="2012-06" db="EMBL/GenBank/DDBJ databases">
        <title>The genome sequence of Coniosporium apollinis CBS 100218.</title>
        <authorList>
            <consortium name="The Broad Institute Genome Sequencing Platform"/>
            <person name="Cuomo C."/>
            <person name="Gorbushina A."/>
            <person name="Noack S."/>
            <person name="Walker B."/>
            <person name="Young S.K."/>
            <person name="Zeng Q."/>
            <person name="Gargeya S."/>
            <person name="Fitzgerald M."/>
            <person name="Haas B."/>
            <person name="Abouelleil A."/>
            <person name="Alvarado L."/>
            <person name="Arachchi H.M."/>
            <person name="Berlin A.M."/>
            <person name="Chapman S.B."/>
            <person name="Goldberg J."/>
            <person name="Griggs A."/>
            <person name="Gujja S."/>
            <person name="Hansen M."/>
            <person name="Howarth C."/>
            <person name="Imamovic A."/>
            <person name="Larimer J."/>
            <person name="McCowan C."/>
            <person name="Montmayeur A."/>
            <person name="Murphy C."/>
            <person name="Neiman D."/>
            <person name="Pearson M."/>
            <person name="Priest M."/>
            <person name="Roberts A."/>
            <person name="Saif S."/>
            <person name="Shea T."/>
            <person name="Sisk P."/>
            <person name="Sykes S."/>
            <person name="Wortman J."/>
            <person name="Nusbaum C."/>
            <person name="Birren B."/>
        </authorList>
    </citation>
    <scope>NUCLEOTIDE SEQUENCE [LARGE SCALE GENOMIC DNA]</scope>
    <source>
        <strain evidence="9">CBS 100218</strain>
    </source>
</reference>
<evidence type="ECO:0000256" key="2">
    <source>
        <dbReference type="ARBA" id="ARBA00010617"/>
    </source>
</evidence>
<name>R7Z6T5_CONA1</name>
<keyword evidence="9" id="KW-1185">Reference proteome</keyword>
<dbReference type="EMBL" id="JH767640">
    <property type="protein sequence ID" value="EON69905.1"/>
    <property type="molecule type" value="Genomic_DNA"/>
</dbReference>
<sequence length="581" mass="64741">MTGYTDVSMYGATPMALPLLLGGVVFWVYLVYRWALPRPIAGIPYNKDAGNSILGDVPAMVSHVSRTKQIFTWLAAQNVKLNSPVVQVFCRPLGKPWVVITDFRESQDILMRRTKEFDRSDFFIDIFSGLLPDHHIWLKTNDTFKAHRRLLQDLMTPAFLHQVAAPHVYSAAMDLVKLWEEKLRLTKEHPFSAAVDIYHAALDSVWGFTFGTESGVSTTKAQLQLVSSLQALDLPADVSKPANVPSGPNPPAFDAVLTLTESLEVTVRSPLPRLHHWFLRQLPYMRRAKACKDNMIADELAKAESRLTHGAAADQGVRCALDDVLRREFLAAQKEGRPPMYNTRTIYDELFGFILGGHETTSTTITWALKLLADSQEVQKKLRSTLRAALGTPAVGNRNPCIQEITNTQIPYLDAVIEEIARCSLTASGNARCAMTDAEILGHRIPKGTDVFLMGNGPSIFSAPFEIDEELRSEGGRAAKGRIGSWDPEDMGLFNPERWLTSDEGGKEIFDATAGPHLTFGLGPRGCFGRRLAYLQLRLILVLIVWNFQLQKVPDELGGYDAVDKVTHQPQQCYVRLEKAE</sequence>
<keyword evidence="5 6" id="KW-0349">Heme</keyword>
<dbReference type="Pfam" id="PF00067">
    <property type="entry name" value="p450"/>
    <property type="match status" value="2"/>
</dbReference>
<dbReference type="GO" id="GO:0020037">
    <property type="term" value="F:heme binding"/>
    <property type="evidence" value="ECO:0007669"/>
    <property type="project" value="InterPro"/>
</dbReference>
<dbReference type="InterPro" id="IPR002401">
    <property type="entry name" value="Cyt_P450_E_grp-I"/>
</dbReference>
<evidence type="ECO:0000313" key="9">
    <source>
        <dbReference type="Proteomes" id="UP000016924"/>
    </source>
</evidence>
<dbReference type="PROSITE" id="PS00086">
    <property type="entry name" value="CYTOCHROME_P450"/>
    <property type="match status" value="1"/>
</dbReference>
<dbReference type="PRINTS" id="PR00463">
    <property type="entry name" value="EP450I"/>
</dbReference>
<accession>R7Z6T5</accession>
<dbReference type="STRING" id="1168221.R7Z6T5"/>
<dbReference type="Proteomes" id="UP000016924">
    <property type="component" value="Unassembled WGS sequence"/>
</dbReference>
<dbReference type="PRINTS" id="PR00385">
    <property type="entry name" value="P450"/>
</dbReference>
<evidence type="ECO:0000256" key="7">
    <source>
        <dbReference type="SAM" id="Phobius"/>
    </source>
</evidence>
<evidence type="ECO:0000256" key="5">
    <source>
        <dbReference type="PIRSR" id="PIRSR602401-1"/>
    </source>
</evidence>
<dbReference type="CDD" id="cd20622">
    <property type="entry name" value="CYP_TRI13-like"/>
    <property type="match status" value="1"/>
</dbReference>
<dbReference type="InterPro" id="IPR036396">
    <property type="entry name" value="Cyt_P450_sf"/>
</dbReference>
<protein>
    <recommendedName>
        <fullName evidence="10">Cytochrome P450 monooxygenase</fullName>
    </recommendedName>
</protein>
<comment type="similarity">
    <text evidence="2 6">Belongs to the cytochrome P450 family.</text>
</comment>
<dbReference type="RefSeq" id="XP_007785222.1">
    <property type="nucleotide sequence ID" value="XM_007787032.1"/>
</dbReference>
<evidence type="ECO:0008006" key="10">
    <source>
        <dbReference type="Google" id="ProtNLM"/>
    </source>
</evidence>
<evidence type="ECO:0000256" key="6">
    <source>
        <dbReference type="RuleBase" id="RU000461"/>
    </source>
</evidence>
<dbReference type="GO" id="GO:0004497">
    <property type="term" value="F:monooxygenase activity"/>
    <property type="evidence" value="ECO:0007669"/>
    <property type="project" value="UniProtKB-KW"/>
</dbReference>
<keyword evidence="6" id="KW-0503">Monooxygenase</keyword>
<dbReference type="AlphaFoldDB" id="R7Z6T5"/>
<organism evidence="8 9">
    <name type="scientific">Coniosporium apollinis (strain CBS 100218)</name>
    <name type="common">Rock-inhabiting black yeast</name>
    <dbReference type="NCBI Taxonomy" id="1168221"/>
    <lineage>
        <taxon>Eukaryota</taxon>
        <taxon>Fungi</taxon>
        <taxon>Dikarya</taxon>
        <taxon>Ascomycota</taxon>
        <taxon>Pezizomycotina</taxon>
        <taxon>Dothideomycetes</taxon>
        <taxon>Dothideomycetes incertae sedis</taxon>
        <taxon>Coniosporium</taxon>
    </lineage>
</organism>
<dbReference type="GO" id="GO:0016705">
    <property type="term" value="F:oxidoreductase activity, acting on paired donors, with incorporation or reduction of molecular oxygen"/>
    <property type="evidence" value="ECO:0007669"/>
    <property type="project" value="InterPro"/>
</dbReference>
<dbReference type="GeneID" id="19906480"/>
<dbReference type="PANTHER" id="PTHR24305">
    <property type="entry name" value="CYTOCHROME P450"/>
    <property type="match status" value="1"/>
</dbReference>
<evidence type="ECO:0000256" key="1">
    <source>
        <dbReference type="ARBA" id="ARBA00001971"/>
    </source>
</evidence>
<dbReference type="GO" id="GO:0005506">
    <property type="term" value="F:iron ion binding"/>
    <property type="evidence" value="ECO:0007669"/>
    <property type="project" value="InterPro"/>
</dbReference>
<feature type="binding site" description="axial binding residue" evidence="5">
    <location>
        <position position="527"/>
    </location>
    <ligand>
        <name>heme</name>
        <dbReference type="ChEBI" id="CHEBI:30413"/>
    </ligand>
    <ligandPart>
        <name>Fe</name>
        <dbReference type="ChEBI" id="CHEBI:18248"/>
    </ligandPart>
</feature>
<comment type="cofactor">
    <cofactor evidence="1 5">
        <name>heme</name>
        <dbReference type="ChEBI" id="CHEBI:30413"/>
    </cofactor>
</comment>
<evidence type="ECO:0000256" key="3">
    <source>
        <dbReference type="ARBA" id="ARBA00022723"/>
    </source>
</evidence>
<dbReference type="InterPro" id="IPR001128">
    <property type="entry name" value="Cyt_P450"/>
</dbReference>
<dbReference type="SUPFAM" id="SSF48264">
    <property type="entry name" value="Cytochrome P450"/>
    <property type="match status" value="1"/>
</dbReference>
<dbReference type="PANTHER" id="PTHR24305:SF232">
    <property type="entry name" value="P450, PUTATIVE (EUROFUNG)-RELATED"/>
    <property type="match status" value="1"/>
</dbReference>
<dbReference type="Gene3D" id="1.10.630.10">
    <property type="entry name" value="Cytochrome P450"/>
    <property type="match status" value="1"/>
</dbReference>
<keyword evidence="6" id="KW-0560">Oxidoreductase</keyword>
<dbReference type="eggNOG" id="KOG0157">
    <property type="taxonomic scope" value="Eukaryota"/>
</dbReference>
<dbReference type="OMA" id="EWDRSDM"/>
<gene>
    <name evidence="8" type="ORF">W97_09169</name>
</gene>
<feature type="transmembrane region" description="Helical" evidence="7">
    <location>
        <begin position="12"/>
        <end position="32"/>
    </location>
</feature>
<evidence type="ECO:0000313" key="8">
    <source>
        <dbReference type="EMBL" id="EON69905.1"/>
    </source>
</evidence>
<dbReference type="InterPro" id="IPR050121">
    <property type="entry name" value="Cytochrome_P450_monoxygenase"/>
</dbReference>
<proteinExistence type="inferred from homology"/>
<keyword evidence="3 5" id="KW-0479">Metal-binding</keyword>